<dbReference type="SMART" id="SM00065">
    <property type="entry name" value="GAF"/>
    <property type="match status" value="1"/>
</dbReference>
<dbReference type="InterPro" id="IPR036890">
    <property type="entry name" value="HATPase_C_sf"/>
</dbReference>
<dbReference type="SUPFAM" id="SSF55781">
    <property type="entry name" value="GAF domain-like"/>
    <property type="match status" value="2"/>
</dbReference>
<dbReference type="Gene3D" id="3.30.565.10">
    <property type="entry name" value="Histidine kinase-like ATPase, C-terminal domain"/>
    <property type="match status" value="1"/>
</dbReference>
<evidence type="ECO:0000256" key="3">
    <source>
        <dbReference type="ARBA" id="ARBA00022606"/>
    </source>
</evidence>
<gene>
    <name evidence="7" type="primary">cph1_1</name>
    <name evidence="7" type="ORF">SPHI_00160</name>
</gene>
<dbReference type="InterPro" id="IPR011495">
    <property type="entry name" value="Sig_transdc_His_kin_sub2_dim/P"/>
</dbReference>
<dbReference type="Pfam" id="PF08446">
    <property type="entry name" value="PAS_2"/>
    <property type="match status" value="1"/>
</dbReference>
<keyword evidence="2" id="KW-0600">Photoreceptor protein</keyword>
<comment type="caution">
    <text evidence="7">The sequence shown here is derived from an EMBL/GenBank/DDBJ whole genome shotgun (WGS) entry which is preliminary data.</text>
</comment>
<dbReference type="Pfam" id="PF00360">
    <property type="entry name" value="PHY"/>
    <property type="match status" value="1"/>
</dbReference>
<dbReference type="GO" id="GO:0009584">
    <property type="term" value="P:detection of visible light"/>
    <property type="evidence" value="ECO:0007669"/>
    <property type="project" value="InterPro"/>
</dbReference>
<sequence>MASFSERAAPDLTECDREPIHVPGAIQPHGLLLIADLATLSVQAGAGDLESLFGETWLGSALPELLLQDIAGRLSNPTAGPGGAIRGEPVAFGDRTYDVAMHRAGKQLIVELEPAGTEPLLAGDMLAWMDVIAAGFERATNVAMLCARAATAFRTLTGFDRVMVYRFLDDEAGRVVGEDRDPALGSFMHHHFPAGDIPRQARALYVRNRARVIPDVGYTPAPIRPAQYDDVDLSDVSLRSVSPVHLEYMRNMDVGASASISIVKDGVLWGLIACHHRTPRSMPRDIRLAASALAGGLARQIRAKEEADSYRERLSLRAAEDSLAPALRPPLTLAVASRSDDIRRMLDGDGIALIHANGIDTYGHCPSKQDIAAIGQWLAERNTSEAFVTHNLANVLPAAAAFADKASGVLALPIPEEQATLLWFRVEQVEEIEWAGNPHKGVGVDSSAMLTPRSSFESWSETVRCRSRRWTLEQVESSHRLRRAFRDANDVRERQRLFHDLERALAEKEAALAQKDVLMKEVDHRVQNSLQLVSAFLSLQAREAGPGVVADQLIEARSRLSAVALVHRRLYRDDQIETIDLARYLEELFADLKGSLGEEWATQMTVDLAPLLVPTDRAVSIGLVASELLINATKYAYQGASGRIDIALEQHRNRLRLIVADHGVGISGDRRGFGSRMMQAVLARLDGTLEHANNDPGLRAIVTAPIEDKPR</sequence>
<proteinExistence type="inferred from homology"/>
<evidence type="ECO:0000313" key="7">
    <source>
        <dbReference type="EMBL" id="ONF97387.1"/>
    </source>
</evidence>
<dbReference type="PRINTS" id="PR01033">
    <property type="entry name" value="PHYTOCHROME"/>
</dbReference>
<dbReference type="Gene3D" id="3.30.450.40">
    <property type="match status" value="1"/>
</dbReference>
<dbReference type="InterPro" id="IPR016132">
    <property type="entry name" value="Phyto_chromo_attachment"/>
</dbReference>
<dbReference type="EMBL" id="MPSB01000001">
    <property type="protein sequence ID" value="ONF97387.1"/>
    <property type="molecule type" value="Genomic_DNA"/>
</dbReference>
<feature type="domain" description="Phytochrome chromophore attachment site" evidence="6">
    <location>
        <begin position="141"/>
        <end position="295"/>
    </location>
</feature>
<dbReference type="Gene3D" id="3.30.450.20">
    <property type="entry name" value="PAS domain"/>
    <property type="match status" value="2"/>
</dbReference>
<dbReference type="PROSITE" id="PS50046">
    <property type="entry name" value="PHYTOCHROME_2"/>
    <property type="match status" value="1"/>
</dbReference>
<dbReference type="PANTHER" id="PTHR43065:SF23">
    <property type="entry name" value="SENSOR HISTIDINE KINASE PDTAS"/>
    <property type="match status" value="1"/>
</dbReference>
<keyword evidence="8" id="KW-1185">Reference proteome</keyword>
<reference evidence="7 8" key="1">
    <citation type="submission" date="2016-11" db="EMBL/GenBank/DDBJ databases">
        <title>Genome sequence of Sphingomonas jeddahensis G39.</title>
        <authorList>
            <person name="Poehlein A."/>
            <person name="Wuebbeler J.H."/>
            <person name="Steinbuechel A."/>
            <person name="Daniel R."/>
        </authorList>
    </citation>
    <scope>NUCLEOTIDE SEQUENCE [LARGE SCALE GENOMIC DNA]</scope>
    <source>
        <strain evidence="7 8">G39</strain>
    </source>
</reference>
<dbReference type="PANTHER" id="PTHR43065">
    <property type="entry name" value="SENSOR HISTIDINE KINASE"/>
    <property type="match status" value="1"/>
</dbReference>
<dbReference type="InterPro" id="IPR013515">
    <property type="entry name" value="Phytochrome_cen-reg"/>
</dbReference>
<dbReference type="RefSeq" id="WP_076742867.1">
    <property type="nucleotide sequence ID" value="NZ_MPSB01000001.1"/>
</dbReference>
<dbReference type="InterPro" id="IPR035965">
    <property type="entry name" value="PAS-like_dom_sf"/>
</dbReference>
<keyword evidence="4" id="KW-0157">Chromophore</keyword>
<dbReference type="Pfam" id="PF07568">
    <property type="entry name" value="HisKA_2"/>
    <property type="match status" value="1"/>
</dbReference>
<dbReference type="InterPro" id="IPR013654">
    <property type="entry name" value="PAS_2"/>
</dbReference>
<organism evidence="7 8">
    <name type="scientific">Sphingomonas jeddahensis</name>
    <dbReference type="NCBI Taxonomy" id="1915074"/>
    <lineage>
        <taxon>Bacteria</taxon>
        <taxon>Pseudomonadati</taxon>
        <taxon>Pseudomonadota</taxon>
        <taxon>Alphaproteobacteria</taxon>
        <taxon>Sphingomonadales</taxon>
        <taxon>Sphingomonadaceae</taxon>
        <taxon>Sphingomonas</taxon>
    </lineage>
</organism>
<protein>
    <submittedName>
        <fullName evidence="7">Phytochrome-like protein cph1</fullName>
        <ecNumber evidence="7">2.7.13.3</ecNumber>
    </submittedName>
</protein>
<evidence type="ECO:0000256" key="5">
    <source>
        <dbReference type="ARBA" id="ARBA00023170"/>
    </source>
</evidence>
<dbReference type="SUPFAM" id="SSF55785">
    <property type="entry name" value="PYP-like sensor domain (PAS domain)"/>
    <property type="match status" value="1"/>
</dbReference>
<dbReference type="OrthoDB" id="9760752at2"/>
<dbReference type="AlphaFoldDB" id="A0A1V2EY06"/>
<keyword evidence="5" id="KW-0675">Receptor</keyword>
<evidence type="ECO:0000256" key="1">
    <source>
        <dbReference type="ARBA" id="ARBA00006402"/>
    </source>
</evidence>
<dbReference type="GO" id="GO:0006355">
    <property type="term" value="P:regulation of DNA-templated transcription"/>
    <property type="evidence" value="ECO:0007669"/>
    <property type="project" value="InterPro"/>
</dbReference>
<evidence type="ECO:0000256" key="2">
    <source>
        <dbReference type="ARBA" id="ARBA00022543"/>
    </source>
</evidence>
<comment type="similarity">
    <text evidence="1">In the N-terminal section; belongs to the phytochrome family.</text>
</comment>
<dbReference type="EC" id="2.7.13.3" evidence="7"/>
<dbReference type="STRING" id="1915074.SPHI_00160"/>
<accession>A0A1V2EY06</accession>
<dbReference type="InterPro" id="IPR003594">
    <property type="entry name" value="HATPase_dom"/>
</dbReference>
<dbReference type="SUPFAM" id="SSF55874">
    <property type="entry name" value="ATPase domain of HSP90 chaperone/DNA topoisomerase II/histidine kinase"/>
    <property type="match status" value="1"/>
</dbReference>
<dbReference type="InterPro" id="IPR003018">
    <property type="entry name" value="GAF"/>
</dbReference>
<dbReference type="GO" id="GO:0004673">
    <property type="term" value="F:protein histidine kinase activity"/>
    <property type="evidence" value="ECO:0007669"/>
    <property type="project" value="UniProtKB-EC"/>
</dbReference>
<dbReference type="InterPro" id="IPR001294">
    <property type="entry name" value="Phytochrome"/>
</dbReference>
<dbReference type="InterPro" id="IPR029016">
    <property type="entry name" value="GAF-like_dom_sf"/>
</dbReference>
<dbReference type="InterPro" id="IPR043150">
    <property type="entry name" value="Phytochrome_PHY_sf"/>
</dbReference>
<dbReference type="Proteomes" id="UP000188729">
    <property type="component" value="Unassembled WGS sequence"/>
</dbReference>
<dbReference type="GO" id="GO:0009881">
    <property type="term" value="F:photoreceptor activity"/>
    <property type="evidence" value="ECO:0007669"/>
    <property type="project" value="UniProtKB-KW"/>
</dbReference>
<keyword evidence="7" id="KW-0808">Transferase</keyword>
<evidence type="ECO:0000259" key="6">
    <source>
        <dbReference type="PROSITE" id="PS50046"/>
    </source>
</evidence>
<name>A0A1V2EY06_9SPHN</name>
<dbReference type="Gene3D" id="3.30.450.270">
    <property type="match status" value="1"/>
</dbReference>
<evidence type="ECO:0000256" key="4">
    <source>
        <dbReference type="ARBA" id="ARBA00022991"/>
    </source>
</evidence>
<keyword evidence="3" id="KW-0716">Sensory transduction</keyword>
<dbReference type="Pfam" id="PF01590">
    <property type="entry name" value="GAF"/>
    <property type="match status" value="1"/>
</dbReference>
<dbReference type="SMART" id="SM00387">
    <property type="entry name" value="HATPase_c"/>
    <property type="match status" value="1"/>
</dbReference>
<evidence type="ECO:0000313" key="8">
    <source>
        <dbReference type="Proteomes" id="UP000188729"/>
    </source>
</evidence>